<dbReference type="SMART" id="SM01050">
    <property type="entry name" value="CactinC_cactus"/>
    <property type="match status" value="1"/>
</dbReference>
<dbReference type="Pfam" id="PF10312">
    <property type="entry name" value="Cactin_mid"/>
    <property type="match status" value="1"/>
</dbReference>
<name>A0A1W0W9W7_HYPEX</name>
<dbReference type="AlphaFoldDB" id="A0A1W0W9W7"/>
<evidence type="ECO:0000313" key="7">
    <source>
        <dbReference type="EMBL" id="OQV12009.1"/>
    </source>
</evidence>
<reference evidence="8" key="1">
    <citation type="submission" date="2017-01" db="EMBL/GenBank/DDBJ databases">
        <title>Comparative genomics of anhydrobiosis in the tardigrade Hypsibius dujardini.</title>
        <authorList>
            <person name="Yoshida Y."/>
            <person name="Koutsovoulos G."/>
            <person name="Laetsch D."/>
            <person name="Stevens L."/>
            <person name="Kumar S."/>
            <person name="Horikawa D."/>
            <person name="Ishino K."/>
            <person name="Komine S."/>
            <person name="Tomita M."/>
            <person name="Blaxter M."/>
            <person name="Arakawa K."/>
        </authorList>
    </citation>
    <scope>NUCLEOTIDE SEQUENCE [LARGE SCALE GENOMIC DNA]</scope>
    <source>
        <strain evidence="8">Z151</strain>
    </source>
</reference>
<dbReference type="PANTHER" id="PTHR21737:SF4">
    <property type="entry name" value="SPLICING FACTOR CACTIN"/>
    <property type="match status" value="1"/>
</dbReference>
<dbReference type="InterPro" id="IPR019134">
    <property type="entry name" value="Cactin_C"/>
</dbReference>
<dbReference type="PANTHER" id="PTHR21737">
    <property type="entry name" value="POLYGLUTAMINE BINDING PROTEIN 1/MARVEL MEMBRANE-ASSOCIATING DOMAIN CONTAINING 3"/>
    <property type="match status" value="1"/>
</dbReference>
<evidence type="ECO:0000259" key="6">
    <source>
        <dbReference type="Pfam" id="PF10312"/>
    </source>
</evidence>
<comment type="caution">
    <text evidence="7">The sequence shown here is derived from an EMBL/GenBank/DDBJ whole genome shotgun (WGS) entry which is preliminary data.</text>
</comment>
<proteinExistence type="inferred from homology"/>
<feature type="domain" description="Splicing factor Cactin C-terminal" evidence="5">
    <location>
        <begin position="547"/>
        <end position="671"/>
    </location>
</feature>
<dbReference type="EMBL" id="MTYJ01000156">
    <property type="protein sequence ID" value="OQV12009.1"/>
    <property type="molecule type" value="Genomic_DNA"/>
</dbReference>
<protein>
    <recommendedName>
        <fullName evidence="2">Splicing factor Cactin</fullName>
    </recommendedName>
</protein>
<feature type="compositionally biased region" description="Basic and acidic residues" evidence="4">
    <location>
        <begin position="41"/>
        <end position="57"/>
    </location>
</feature>
<dbReference type="Pfam" id="PF09732">
    <property type="entry name" value="CactinC_cactus"/>
    <property type="match status" value="1"/>
</dbReference>
<organism evidence="7 8">
    <name type="scientific">Hypsibius exemplaris</name>
    <name type="common">Freshwater tardigrade</name>
    <dbReference type="NCBI Taxonomy" id="2072580"/>
    <lineage>
        <taxon>Eukaryota</taxon>
        <taxon>Metazoa</taxon>
        <taxon>Ecdysozoa</taxon>
        <taxon>Tardigrada</taxon>
        <taxon>Eutardigrada</taxon>
        <taxon>Parachela</taxon>
        <taxon>Hypsibioidea</taxon>
        <taxon>Hypsibiidae</taxon>
        <taxon>Hypsibius</taxon>
    </lineage>
</organism>
<feature type="region of interest" description="Disordered" evidence="4">
    <location>
        <begin position="428"/>
        <end position="457"/>
    </location>
</feature>
<evidence type="ECO:0000256" key="2">
    <source>
        <dbReference type="ARBA" id="ARBA00034534"/>
    </source>
</evidence>
<gene>
    <name evidence="7" type="ORF">BV898_13733</name>
</gene>
<feature type="region of interest" description="Disordered" evidence="4">
    <location>
        <begin position="1"/>
        <end position="145"/>
    </location>
</feature>
<dbReference type="Proteomes" id="UP000192578">
    <property type="component" value="Unassembled WGS sequence"/>
</dbReference>
<feature type="compositionally biased region" description="Polar residues" evidence="4">
    <location>
        <begin position="10"/>
        <end position="22"/>
    </location>
</feature>
<dbReference type="GO" id="GO:0005737">
    <property type="term" value="C:cytoplasm"/>
    <property type="evidence" value="ECO:0007669"/>
    <property type="project" value="TreeGrafter"/>
</dbReference>
<accession>A0A1W0W9W7</accession>
<evidence type="ECO:0000259" key="5">
    <source>
        <dbReference type="Pfam" id="PF09732"/>
    </source>
</evidence>
<feature type="compositionally biased region" description="Basic and acidic residues" evidence="4">
    <location>
        <begin position="101"/>
        <end position="113"/>
    </location>
</feature>
<feature type="domain" description="Splicing factor cactin central" evidence="6">
    <location>
        <begin position="209"/>
        <end position="395"/>
    </location>
</feature>
<evidence type="ECO:0000313" key="8">
    <source>
        <dbReference type="Proteomes" id="UP000192578"/>
    </source>
</evidence>
<evidence type="ECO:0000256" key="4">
    <source>
        <dbReference type="SAM" id="MobiDB-lite"/>
    </source>
</evidence>
<feature type="coiled-coil region" evidence="3">
    <location>
        <begin position="169"/>
        <end position="213"/>
    </location>
</feature>
<feature type="compositionally biased region" description="Polar residues" evidence="4">
    <location>
        <begin position="430"/>
        <end position="443"/>
    </location>
</feature>
<evidence type="ECO:0000256" key="1">
    <source>
        <dbReference type="ARBA" id="ARBA00006895"/>
    </source>
</evidence>
<evidence type="ECO:0000256" key="3">
    <source>
        <dbReference type="SAM" id="Coils"/>
    </source>
</evidence>
<sequence>MPRDSDVKSYGSSRGYSTSHASSYREDRHRSEKRARSPSPTRDRFTSNRYDDEERNSRQKVTSPRRRRKRSSSSGASSSPRRRRSSSSEDDESRRKRSKAMAKERETPAEKLARRMAKRAAKREKLQQRASSMETAEDPFGDPEIHQPFVWKSKLKKEGLEHLSLDEIKARSRQKAEAAKEELDEVRQRRKIYEKERADREEEQQLVQREKEAAQFRLWEEQEDVFHLRQAQLRSEIRIRDGRAKPIDLLAQYIGSQTDDLVVDVHEPYTYVEGRDKSDLLDLLQDIATYQKLEGEQNSQYWKDIAVIANEELSKIARSEAELERRAGREGINASVSTDVTSIFKGKTLAQLIELEKQIKGKIFGRTEGVDVSYWESLSQQVGAYIARVRLREKHQENLQRKLVELKKEQGIKDEDRLLMPPPQLMPVPASTSTQEPSTSAAFPSQPVPADAFQSDEEQQRIAEYHAGQYSPTLIPFGDIDVVVELVEPEDDMRKLQMSRSQVMKTGSAALLTNEDTVFEREAKKGMGDDEAQFSVETPLDQPLYVWSDKYRPRKPRYFNRVHTGFEWNKYNQTHYDLDNPPPKVVQGYKFNIFYPDLISKQSEPRYTITPCKDNGDFSILRVSAGPPYEDIAFKIVNREWEYSQKRGYRCWFNNNIFQLWFHFKRYRYRR</sequence>
<keyword evidence="3" id="KW-0175">Coiled coil</keyword>
<comment type="similarity">
    <text evidence="1">Belongs to the CACTIN family.</text>
</comment>
<dbReference type="InterPro" id="IPR018816">
    <property type="entry name" value="Cactin_central"/>
</dbReference>
<keyword evidence="8" id="KW-1185">Reference proteome</keyword>
<dbReference type="OrthoDB" id="265955at2759"/>
<dbReference type="GO" id="GO:0005681">
    <property type="term" value="C:spliceosomal complex"/>
    <property type="evidence" value="ECO:0007669"/>
    <property type="project" value="TreeGrafter"/>
</dbReference>
<dbReference type="GO" id="GO:0045292">
    <property type="term" value="P:mRNA cis splicing, via spliceosome"/>
    <property type="evidence" value="ECO:0007669"/>
    <property type="project" value="TreeGrafter"/>
</dbReference>